<proteinExistence type="predicted"/>
<organism evidence="2 3">
    <name type="scientific">Sphingomonas glacialis</name>
    <dbReference type="NCBI Taxonomy" id="658225"/>
    <lineage>
        <taxon>Bacteria</taxon>
        <taxon>Pseudomonadati</taxon>
        <taxon>Pseudomonadota</taxon>
        <taxon>Alphaproteobacteria</taxon>
        <taxon>Sphingomonadales</taxon>
        <taxon>Sphingomonadaceae</taxon>
        <taxon>Sphingomonas</taxon>
    </lineage>
</organism>
<dbReference type="EMBL" id="BNAQ01000009">
    <property type="protein sequence ID" value="GHH25350.1"/>
    <property type="molecule type" value="Genomic_DNA"/>
</dbReference>
<evidence type="ECO:0000313" key="3">
    <source>
        <dbReference type="Proteomes" id="UP000652430"/>
    </source>
</evidence>
<dbReference type="InterPro" id="IPR046858">
    <property type="entry name" value="ChrB_N"/>
</dbReference>
<evidence type="ECO:0000313" key="2">
    <source>
        <dbReference type="EMBL" id="GHH25350.1"/>
    </source>
</evidence>
<keyword evidence="3" id="KW-1185">Reference proteome</keyword>
<gene>
    <name evidence="2" type="ORF">GCM10008023_38640</name>
</gene>
<protein>
    <recommendedName>
        <fullName evidence="1">ChrB N-terminal domain-containing protein</fullName>
    </recommendedName>
</protein>
<dbReference type="RefSeq" id="WP_189677631.1">
    <property type="nucleotide sequence ID" value="NZ_BNAQ01000009.1"/>
</dbReference>
<sequence>MTLRWLLFLGHLPATSSSARVALWRRLRAAGAASLEHGTWVLPESEAHATLFADLANTVRQQGGSVSIFAGNVVGGDDEAIARFRSDRAREYDEFHNRADALLAEVAKETAAGKFMFAELEEIEDDFEKQRAWLAKIEVRDFFKDARSEQARSKLAECGEALQVFSRLVYENEGAEK</sequence>
<dbReference type="Proteomes" id="UP000652430">
    <property type="component" value="Unassembled WGS sequence"/>
</dbReference>
<comment type="caution">
    <text evidence="2">The sequence shown here is derived from an EMBL/GenBank/DDBJ whole genome shotgun (WGS) entry which is preliminary data.</text>
</comment>
<evidence type="ECO:0000259" key="1">
    <source>
        <dbReference type="Pfam" id="PF20229"/>
    </source>
</evidence>
<reference evidence="3" key="1">
    <citation type="journal article" date="2019" name="Int. J. Syst. Evol. Microbiol.">
        <title>The Global Catalogue of Microorganisms (GCM) 10K type strain sequencing project: providing services to taxonomists for standard genome sequencing and annotation.</title>
        <authorList>
            <consortium name="The Broad Institute Genomics Platform"/>
            <consortium name="The Broad Institute Genome Sequencing Center for Infectious Disease"/>
            <person name="Wu L."/>
            <person name="Ma J."/>
        </authorList>
    </citation>
    <scope>NUCLEOTIDE SEQUENCE [LARGE SCALE GENOMIC DNA]</scope>
    <source>
        <strain evidence="3">CGMCC 1.8957</strain>
    </source>
</reference>
<accession>A0ABQ3LSZ9</accession>
<dbReference type="Pfam" id="PF20229">
    <property type="entry name" value="ChrB_N"/>
    <property type="match status" value="1"/>
</dbReference>
<feature type="domain" description="ChrB N-terminal" evidence="1">
    <location>
        <begin position="20"/>
        <end position="173"/>
    </location>
</feature>
<name>A0ABQ3LSZ9_9SPHN</name>